<protein>
    <submittedName>
        <fullName evidence="2">Ribonuclease R</fullName>
    </submittedName>
</protein>
<dbReference type="InterPro" id="IPR050180">
    <property type="entry name" value="RNR_Ribonuclease"/>
</dbReference>
<keyword evidence="5" id="KW-1185">Reference proteome</keyword>
<dbReference type="Proteomes" id="UP000032671">
    <property type="component" value="Unassembled WGS sequence"/>
</dbReference>
<dbReference type="AlphaFoldDB" id="A0A0D6N2T3"/>
<dbReference type="EMBL" id="BJVU01000002">
    <property type="protein sequence ID" value="GEL58260.1"/>
    <property type="molecule type" value="Genomic_DNA"/>
</dbReference>
<dbReference type="GO" id="GO:0003723">
    <property type="term" value="F:RNA binding"/>
    <property type="evidence" value="ECO:0007669"/>
    <property type="project" value="InterPro"/>
</dbReference>
<sequence>MRKGSGPLPLSDHGAIRHALEAGTAPMGLADILHALGLPLSLKAQLRAVLHEMALAGALATLPPGRLKAITGLPEMVRVTVGHLRSDGCAYAHQSHTPDTSILLVSGLSDGTFLLPGDEVLVRLRPCTARNRLREGRPIRLLSRQIKSFPAHLTACCFQADTTCLATFEPCDGRIDLTVTVKVPQENAFFTALKPGVIALLDAAAPQAGKNAPFAMTRILGNCDAPGMAATLSILTHTLPENFTPESEAQAHLASQRPATLETAGRRDLSDLPLVTIDDETAQDFDDAIWAEETAEGFHLVIAIADVSHYVPEGSTLDQEARIRGNSVYLPGHVLPMLPESLSAGACSLKPHEDRLCVYVDLTLNADGQCVSGHLGRALMRSAARLTYRQVQAELDGHDDAAFSLAKLPPALLSTLAKAAAALRQEAVSRGERSENTHAPDAYSIEFDQVGYPVAFTPRPQGLAEDIVARFMIAANRFVADFMRQNSVQGMFRGHAAPKAGQQGRRVPAYYSPVAALHHGLALPAYAHFTSPIRRYADLVTHRAVIATLESTSLPYPSEDDTAAESGLQKMQILHALAGHLHFTERRAASATLACQNRLAALFLRPLCGHAMTAYVTGTTRSAVTLTLTKTGTPSLLFRSALPDDSGLYDDSHTTHAPQRSEATLQPGCMLSVVLRATNPARGTLTLAADSHAR</sequence>
<evidence type="ECO:0000259" key="1">
    <source>
        <dbReference type="SMART" id="SM00955"/>
    </source>
</evidence>
<gene>
    <name evidence="2" type="ORF">Abci_010_109</name>
    <name evidence="3" type="ORF">ACI01nite_08620</name>
</gene>
<dbReference type="SUPFAM" id="SSF50249">
    <property type="entry name" value="Nucleic acid-binding proteins"/>
    <property type="match status" value="1"/>
</dbReference>
<dbReference type="Pfam" id="PF00773">
    <property type="entry name" value="RNB"/>
    <property type="match status" value="2"/>
</dbReference>
<feature type="domain" description="RNB" evidence="1">
    <location>
        <begin position="266"/>
        <end position="551"/>
    </location>
</feature>
<dbReference type="GO" id="GO:0004540">
    <property type="term" value="F:RNA nuclease activity"/>
    <property type="evidence" value="ECO:0007669"/>
    <property type="project" value="InterPro"/>
</dbReference>
<evidence type="ECO:0000313" key="4">
    <source>
        <dbReference type="Proteomes" id="UP000032671"/>
    </source>
</evidence>
<evidence type="ECO:0000313" key="5">
    <source>
        <dbReference type="Proteomes" id="UP000321891"/>
    </source>
</evidence>
<dbReference type="SMART" id="SM00955">
    <property type="entry name" value="RNB"/>
    <property type="match status" value="1"/>
</dbReference>
<dbReference type="PANTHER" id="PTHR23355">
    <property type="entry name" value="RIBONUCLEASE"/>
    <property type="match status" value="1"/>
</dbReference>
<comment type="caution">
    <text evidence="2">The sequence shown here is derived from an EMBL/GenBank/DDBJ whole genome shotgun (WGS) entry which is preliminary data.</text>
</comment>
<dbReference type="InterPro" id="IPR001900">
    <property type="entry name" value="RNase_II/R"/>
</dbReference>
<proteinExistence type="predicted"/>
<accession>A0A6N3SLJ3</accession>
<dbReference type="GO" id="GO:0005829">
    <property type="term" value="C:cytosol"/>
    <property type="evidence" value="ECO:0007669"/>
    <property type="project" value="TreeGrafter"/>
</dbReference>
<dbReference type="InterPro" id="IPR012340">
    <property type="entry name" value="NA-bd_OB-fold"/>
</dbReference>
<accession>A0A0D6N2T3</accession>
<dbReference type="EMBL" id="BAMV01000010">
    <property type="protein sequence ID" value="GAN60244.1"/>
    <property type="molecule type" value="Genomic_DNA"/>
</dbReference>
<evidence type="ECO:0000313" key="2">
    <source>
        <dbReference type="EMBL" id="GAN60244.1"/>
    </source>
</evidence>
<evidence type="ECO:0000313" key="3">
    <source>
        <dbReference type="EMBL" id="GEL58260.1"/>
    </source>
</evidence>
<dbReference type="RefSeq" id="WP_048838305.1">
    <property type="nucleotide sequence ID" value="NZ_BAMV01000010.1"/>
</dbReference>
<name>A0A0D6N2T3_9PROT</name>
<reference evidence="3 5" key="2">
    <citation type="submission" date="2019-07" db="EMBL/GenBank/DDBJ databases">
        <title>Whole genome shotgun sequence of Acetobacter cibinongensis NBRC 16605.</title>
        <authorList>
            <person name="Hosoyama A."/>
            <person name="Uohara A."/>
            <person name="Ohji S."/>
            <person name="Ichikawa N."/>
        </authorList>
    </citation>
    <scope>NUCLEOTIDE SEQUENCE [LARGE SCALE GENOMIC DNA]</scope>
    <source>
        <strain evidence="3 5">NBRC 16605</strain>
    </source>
</reference>
<organism evidence="2 4">
    <name type="scientific">Acetobacter cibinongensis</name>
    <dbReference type="NCBI Taxonomy" id="146475"/>
    <lineage>
        <taxon>Bacteria</taxon>
        <taxon>Pseudomonadati</taxon>
        <taxon>Pseudomonadota</taxon>
        <taxon>Alphaproteobacteria</taxon>
        <taxon>Acetobacterales</taxon>
        <taxon>Acetobacteraceae</taxon>
        <taxon>Acetobacter</taxon>
    </lineage>
</organism>
<dbReference type="Proteomes" id="UP000321891">
    <property type="component" value="Unassembled WGS sequence"/>
</dbReference>
<reference evidence="2 4" key="1">
    <citation type="submission" date="2012-11" db="EMBL/GenBank/DDBJ databases">
        <title>Whole genome sequence of Acetobacter cibinongensis 4H-1.</title>
        <authorList>
            <person name="Azuma Y."/>
            <person name="Higashiura N."/>
            <person name="Hirakawa H."/>
            <person name="Matsushita K."/>
        </authorList>
    </citation>
    <scope>NUCLEOTIDE SEQUENCE [LARGE SCALE GENOMIC DNA]</scope>
    <source>
        <strain evidence="2 4">4H-1</strain>
    </source>
</reference>
<dbReference type="PANTHER" id="PTHR23355:SF9">
    <property type="entry name" value="DIS3-LIKE EXONUCLEASE 2"/>
    <property type="match status" value="1"/>
</dbReference>
<dbReference type="STRING" id="1231339.Abci_010_109"/>
<dbReference type="GO" id="GO:0006402">
    <property type="term" value="P:mRNA catabolic process"/>
    <property type="evidence" value="ECO:0007669"/>
    <property type="project" value="TreeGrafter"/>
</dbReference>